<accession>A0ABQ8SHK4</accession>
<evidence type="ECO:0000313" key="1">
    <source>
        <dbReference type="EMBL" id="KAJ4433202.1"/>
    </source>
</evidence>
<keyword evidence="2" id="KW-1185">Reference proteome</keyword>
<protein>
    <submittedName>
        <fullName evidence="1">Uncharacterized protein</fullName>
    </submittedName>
</protein>
<gene>
    <name evidence="1" type="ORF">ANN_15459</name>
</gene>
<proteinExistence type="predicted"/>
<comment type="caution">
    <text evidence="1">The sequence shown here is derived from an EMBL/GenBank/DDBJ whole genome shotgun (WGS) entry which is preliminary data.</text>
</comment>
<organism evidence="1 2">
    <name type="scientific">Periplaneta americana</name>
    <name type="common">American cockroach</name>
    <name type="synonym">Blatta americana</name>
    <dbReference type="NCBI Taxonomy" id="6978"/>
    <lineage>
        <taxon>Eukaryota</taxon>
        <taxon>Metazoa</taxon>
        <taxon>Ecdysozoa</taxon>
        <taxon>Arthropoda</taxon>
        <taxon>Hexapoda</taxon>
        <taxon>Insecta</taxon>
        <taxon>Pterygota</taxon>
        <taxon>Neoptera</taxon>
        <taxon>Polyneoptera</taxon>
        <taxon>Dictyoptera</taxon>
        <taxon>Blattodea</taxon>
        <taxon>Blattoidea</taxon>
        <taxon>Blattidae</taxon>
        <taxon>Blattinae</taxon>
        <taxon>Periplaneta</taxon>
    </lineage>
</organism>
<name>A0ABQ8SHK4_PERAM</name>
<dbReference type="EMBL" id="JAJSOF020000027">
    <property type="protein sequence ID" value="KAJ4433202.1"/>
    <property type="molecule type" value="Genomic_DNA"/>
</dbReference>
<sequence>MDARRLAPDVCSVRSVGAAAAKSDHVPGPGSTRHSQCRLNERRKLHSLSLLYRILHTSAPSYSFVRFHNLSRYHNLNTRSQYDNTLEITPHTSSLYSSSFTVANSRHWNSLPPEVKGCRTLISFKCKLEKYLMRSYQT</sequence>
<reference evidence="1 2" key="1">
    <citation type="journal article" date="2022" name="Allergy">
        <title>Genome assembly and annotation of Periplaneta americana reveal a comprehensive cockroach allergen profile.</title>
        <authorList>
            <person name="Wang L."/>
            <person name="Xiong Q."/>
            <person name="Saelim N."/>
            <person name="Wang L."/>
            <person name="Nong W."/>
            <person name="Wan A.T."/>
            <person name="Shi M."/>
            <person name="Liu X."/>
            <person name="Cao Q."/>
            <person name="Hui J.H.L."/>
            <person name="Sookrung N."/>
            <person name="Leung T.F."/>
            <person name="Tungtrongchitr A."/>
            <person name="Tsui S.K.W."/>
        </authorList>
    </citation>
    <scope>NUCLEOTIDE SEQUENCE [LARGE SCALE GENOMIC DNA]</scope>
    <source>
        <strain evidence="1">PWHHKU_190912</strain>
    </source>
</reference>
<dbReference type="Proteomes" id="UP001148838">
    <property type="component" value="Unassembled WGS sequence"/>
</dbReference>
<evidence type="ECO:0000313" key="2">
    <source>
        <dbReference type="Proteomes" id="UP001148838"/>
    </source>
</evidence>